<dbReference type="InterPro" id="IPR011009">
    <property type="entry name" value="Kinase-like_dom_sf"/>
</dbReference>
<dbReference type="GO" id="GO:0046522">
    <property type="term" value="F:S-methyl-5-thioribose kinase activity"/>
    <property type="evidence" value="ECO:0007669"/>
    <property type="project" value="UniProtKB-EC"/>
</dbReference>
<dbReference type="Gene3D" id="3.30.200.20">
    <property type="entry name" value="Phosphorylase Kinase, domain 1"/>
    <property type="match status" value="1"/>
</dbReference>
<evidence type="ECO:0000256" key="7">
    <source>
        <dbReference type="ARBA" id="ARBA00022840"/>
    </source>
</evidence>
<dbReference type="PATRIC" id="fig|1129794.4.peg.920"/>
<dbReference type="PIRSF" id="PIRSF031134">
    <property type="entry name" value="MTRK"/>
    <property type="match status" value="1"/>
</dbReference>
<evidence type="ECO:0000256" key="5">
    <source>
        <dbReference type="ARBA" id="ARBA00022741"/>
    </source>
</evidence>
<evidence type="ECO:0000256" key="3">
    <source>
        <dbReference type="ARBA" id="ARBA00012128"/>
    </source>
</evidence>
<dbReference type="Pfam" id="PF01636">
    <property type="entry name" value="APH"/>
    <property type="match status" value="1"/>
</dbReference>
<dbReference type="GO" id="GO:0009086">
    <property type="term" value="P:methionine biosynthetic process"/>
    <property type="evidence" value="ECO:0007669"/>
    <property type="project" value="InterPro"/>
</dbReference>
<evidence type="ECO:0000256" key="6">
    <source>
        <dbReference type="ARBA" id="ARBA00022777"/>
    </source>
</evidence>
<dbReference type="EC" id="2.7.1.100" evidence="3"/>
<dbReference type="PANTHER" id="PTHR34273:SF2">
    <property type="entry name" value="METHYLTHIORIBOSE KINASE"/>
    <property type="match status" value="1"/>
</dbReference>
<dbReference type="InterPro" id="IPR009212">
    <property type="entry name" value="Methylthioribose_kinase"/>
</dbReference>
<dbReference type="InterPro" id="IPR002575">
    <property type="entry name" value="Aminoglycoside_PTrfase"/>
</dbReference>
<dbReference type="STRING" id="1129794.C427_0934"/>
<dbReference type="HOGENOM" id="CLU_033681_0_0_6"/>
<keyword evidence="10" id="KW-1185">Reference proteome</keyword>
<accession>K7AV38</accession>
<evidence type="ECO:0000256" key="1">
    <source>
        <dbReference type="ARBA" id="ARBA00010165"/>
    </source>
</evidence>
<keyword evidence="6" id="KW-0418">Kinase</keyword>
<evidence type="ECO:0000256" key="4">
    <source>
        <dbReference type="ARBA" id="ARBA00022679"/>
    </source>
</evidence>
<evidence type="ECO:0000256" key="2">
    <source>
        <dbReference type="ARBA" id="ARBA00011738"/>
    </source>
</evidence>
<keyword evidence="7" id="KW-0067">ATP-binding</keyword>
<proteinExistence type="inferred from homology"/>
<feature type="domain" description="Aminoglycoside phosphotransferase" evidence="8">
    <location>
        <begin position="55"/>
        <end position="267"/>
    </location>
</feature>
<comment type="subunit">
    <text evidence="2">Homodimer.</text>
</comment>
<name>K7AV38_9ALTE</name>
<dbReference type="KEGG" id="gps:C427_0934"/>
<dbReference type="OrthoDB" id="9777791at2"/>
<dbReference type="RefSeq" id="WP_007640804.1">
    <property type="nucleotide sequence ID" value="NC_020514.1"/>
</dbReference>
<dbReference type="PANTHER" id="PTHR34273">
    <property type="entry name" value="METHYLTHIORIBOSE KINASE"/>
    <property type="match status" value="1"/>
</dbReference>
<dbReference type="Gene3D" id="3.90.1200.10">
    <property type="match status" value="1"/>
</dbReference>
<dbReference type="SUPFAM" id="SSF56112">
    <property type="entry name" value="Protein kinase-like (PK-like)"/>
    <property type="match status" value="1"/>
</dbReference>
<organism evidence="9 10">
    <name type="scientific">Paraglaciecola psychrophila 170</name>
    <dbReference type="NCBI Taxonomy" id="1129794"/>
    <lineage>
        <taxon>Bacteria</taxon>
        <taxon>Pseudomonadati</taxon>
        <taxon>Pseudomonadota</taxon>
        <taxon>Gammaproteobacteria</taxon>
        <taxon>Alteromonadales</taxon>
        <taxon>Alteromonadaceae</taxon>
        <taxon>Paraglaciecola</taxon>
    </lineage>
</organism>
<keyword evidence="5" id="KW-0547">Nucleotide-binding</keyword>
<dbReference type="AlphaFoldDB" id="K7AV38"/>
<dbReference type="GO" id="GO:0005524">
    <property type="term" value="F:ATP binding"/>
    <property type="evidence" value="ECO:0007669"/>
    <property type="project" value="UniProtKB-KW"/>
</dbReference>
<dbReference type="NCBIfam" id="TIGR01767">
    <property type="entry name" value="MTRK"/>
    <property type="match status" value="1"/>
</dbReference>
<evidence type="ECO:0000313" key="10">
    <source>
        <dbReference type="Proteomes" id="UP000011864"/>
    </source>
</evidence>
<keyword evidence="4" id="KW-0808">Transferase</keyword>
<dbReference type="Proteomes" id="UP000011864">
    <property type="component" value="Chromosome"/>
</dbReference>
<reference evidence="9 10" key="1">
    <citation type="journal article" date="2013" name="Genome Announc.">
        <title>Complete Genome Sequence of Glaciecola psychrophila Strain 170T.</title>
        <authorList>
            <person name="Yin J."/>
            <person name="Chen J."/>
            <person name="Liu G."/>
            <person name="Yu Y."/>
            <person name="Song L."/>
            <person name="Wang X."/>
            <person name="Qu X."/>
        </authorList>
    </citation>
    <scope>NUCLEOTIDE SEQUENCE [LARGE SCALE GENOMIC DNA]</scope>
    <source>
        <strain evidence="9 10">170</strain>
    </source>
</reference>
<evidence type="ECO:0000313" key="9">
    <source>
        <dbReference type="EMBL" id="AGH43043.1"/>
    </source>
</evidence>
<protein>
    <recommendedName>
        <fullName evidence="3">S-methyl-5-thioribose kinase</fullName>
        <ecNumber evidence="3">2.7.1.100</ecNumber>
    </recommendedName>
</protein>
<dbReference type="EMBL" id="CP003837">
    <property type="protein sequence ID" value="AGH43043.1"/>
    <property type="molecule type" value="Genomic_DNA"/>
</dbReference>
<evidence type="ECO:0000259" key="8">
    <source>
        <dbReference type="Pfam" id="PF01636"/>
    </source>
</evidence>
<dbReference type="eggNOG" id="COG4857">
    <property type="taxonomic scope" value="Bacteria"/>
</dbReference>
<gene>
    <name evidence="9" type="ORF">C427_0934</name>
</gene>
<comment type="similarity">
    <text evidence="1">Belongs to the methylthioribose kinase family.</text>
</comment>
<sequence>MEYYQLTPINLVTYLQSLPEVCQKFSSVDNLEVQEILDGNMNYAFVVSNKLDVNQSVFVKQAPPYIKVLGEQWPLSRQRMTAEIQALNYQSSVCPEMVPEVYYQSESLSVLIMQNLSKHTILRTELIQARYLPRLAEDLSTFLAETLFYSSDFALRSADKKAMVSKSANLDMCLITEDFVFTYPFEHHEMNAYNPALSQSVINSIQKSPDVRAHVAQMKYIFMNQPEALLHGDLHTSSVMVNVQQTFVIDPEFSFAGPMGFDIGALIGNLYLNYFSHAHNSSAESVNYSHWLLQTIDDLWYKFEAKFLSLWSEHEQSLASTFMGKDLSGDSHQAFRHLFLQQVLSDTLGFAACKIIRRILGVAKVADFMQFEDQKLRAKLETQALNMAKTMLLNRQSYTNIADVNKLAEETRLI</sequence>